<comment type="similarity">
    <text evidence="8">Belongs to the binding-protein-dependent transport system permease family.</text>
</comment>
<dbReference type="InterPro" id="IPR035906">
    <property type="entry name" value="MetI-like_sf"/>
</dbReference>
<dbReference type="Proteomes" id="UP000292118">
    <property type="component" value="Chromosome"/>
</dbReference>
<feature type="transmembrane region" description="Helical" evidence="8">
    <location>
        <begin position="72"/>
        <end position="94"/>
    </location>
</feature>
<dbReference type="SUPFAM" id="SSF161098">
    <property type="entry name" value="MetI-like"/>
    <property type="match status" value="2"/>
</dbReference>
<dbReference type="PROSITE" id="PS50928">
    <property type="entry name" value="ABC_TM1"/>
    <property type="match status" value="2"/>
</dbReference>
<dbReference type="RefSeq" id="WP_129187085.1">
    <property type="nucleotide sequence ID" value="NZ_CP035493.1"/>
</dbReference>
<proteinExistence type="inferred from homology"/>
<dbReference type="OrthoDB" id="9804629at2"/>
<feature type="domain" description="ABC transmembrane type-1" evidence="9">
    <location>
        <begin position="68"/>
        <end position="263"/>
    </location>
</feature>
<sequence length="569" mass="59123">MTRARAAVSAPSAVWWGVAVLLPLAFLGVFFAWPAVTLVARGFLAEGGGVDLGGLRDVLGNPRTWRLVGTTLAQATAGSAASVLLGLPVAYLLYRTRFPGRGLLRGLVTVPFVLPTVVVGVAFRALFQTGGLLGWAHLDGTFVAVVVALVFFNVSVVVRTVGGLWERLDPRAEQAARALGASPARAFRTVTLPALSPALASAAAVVFLFCATAFGVVLVLGGLGYGTVETEIYRRTTQFLDLRTAAVLSILQLLVVTLALWVAGRARARRERALHLEHEDVAAHRWSVRSVPDVAAAVATSVVVGGLVVLPLAGLVGRSFRGPDGAWGLANYRALGTTGGRNALAVTVWEALANSVRTALVATVIAVVVGGLVALVVSRRPRARVARRAVGLLDAVVMLPLGVSAVTVGFGFLITLDRPLGLDVDLRTSGLLVPIAQAVVAVPLVVRTVLPVLRAIDPRLRQAASVLGAAPGRVLRDVDLPIALRSLGLAIGFAFAVSLGEFGATAFLARPDSATLPVVIFRLIGRPGAENYGMALAASVVLAVLTAVVMMLAERLRGDRASGAAGGEF</sequence>
<keyword evidence="4" id="KW-0997">Cell inner membrane</keyword>
<keyword evidence="6 8" id="KW-1133">Transmembrane helix</keyword>
<feature type="transmembrane region" description="Helical" evidence="8">
    <location>
        <begin position="389"/>
        <end position="414"/>
    </location>
</feature>
<evidence type="ECO:0000256" key="4">
    <source>
        <dbReference type="ARBA" id="ARBA00022519"/>
    </source>
</evidence>
<name>A0A4P6F2G9_9MICO</name>
<gene>
    <name evidence="10" type="ORF">ET471_06280</name>
</gene>
<feature type="transmembrane region" description="Helical" evidence="8">
    <location>
        <begin position="106"/>
        <end position="127"/>
    </location>
</feature>
<keyword evidence="11" id="KW-1185">Reference proteome</keyword>
<feature type="transmembrane region" description="Helical" evidence="8">
    <location>
        <begin position="12"/>
        <end position="33"/>
    </location>
</feature>
<evidence type="ECO:0000313" key="11">
    <source>
        <dbReference type="Proteomes" id="UP000292118"/>
    </source>
</evidence>
<feature type="transmembrane region" description="Helical" evidence="8">
    <location>
        <begin position="294"/>
        <end position="316"/>
    </location>
</feature>
<dbReference type="PANTHER" id="PTHR43357">
    <property type="entry name" value="INNER MEMBRANE ABC TRANSPORTER PERMEASE PROTEIN YDCV"/>
    <property type="match status" value="1"/>
</dbReference>
<organism evidence="10 11">
    <name type="scientific">Xylanimonas protaetiae</name>
    <dbReference type="NCBI Taxonomy" id="2509457"/>
    <lineage>
        <taxon>Bacteria</taxon>
        <taxon>Bacillati</taxon>
        <taxon>Actinomycetota</taxon>
        <taxon>Actinomycetes</taxon>
        <taxon>Micrococcales</taxon>
        <taxon>Promicromonosporaceae</taxon>
        <taxon>Xylanimonas</taxon>
    </lineage>
</organism>
<dbReference type="InterPro" id="IPR000515">
    <property type="entry name" value="MetI-like"/>
</dbReference>
<keyword evidence="3" id="KW-1003">Cell membrane</keyword>
<feature type="transmembrane region" description="Helical" evidence="8">
    <location>
        <begin position="434"/>
        <end position="453"/>
    </location>
</feature>
<dbReference type="Pfam" id="PF00528">
    <property type="entry name" value="BPD_transp_1"/>
    <property type="match status" value="2"/>
</dbReference>
<evidence type="ECO:0000256" key="8">
    <source>
        <dbReference type="RuleBase" id="RU363032"/>
    </source>
</evidence>
<feature type="transmembrane region" description="Helical" evidence="8">
    <location>
        <begin position="359"/>
        <end position="377"/>
    </location>
</feature>
<evidence type="ECO:0000256" key="5">
    <source>
        <dbReference type="ARBA" id="ARBA00022692"/>
    </source>
</evidence>
<dbReference type="PANTHER" id="PTHR43357:SF4">
    <property type="entry name" value="INNER MEMBRANE ABC TRANSPORTER PERMEASE PROTEIN YDCV"/>
    <property type="match status" value="1"/>
</dbReference>
<dbReference type="Gene3D" id="1.10.3720.10">
    <property type="entry name" value="MetI-like"/>
    <property type="match status" value="2"/>
</dbReference>
<feature type="domain" description="ABC transmembrane type-1" evidence="9">
    <location>
        <begin position="352"/>
        <end position="553"/>
    </location>
</feature>
<feature type="transmembrane region" description="Helical" evidence="8">
    <location>
        <begin position="482"/>
        <end position="509"/>
    </location>
</feature>
<evidence type="ECO:0000256" key="3">
    <source>
        <dbReference type="ARBA" id="ARBA00022475"/>
    </source>
</evidence>
<dbReference type="EMBL" id="CP035493">
    <property type="protein sequence ID" value="QAY69694.1"/>
    <property type="molecule type" value="Genomic_DNA"/>
</dbReference>
<evidence type="ECO:0000256" key="1">
    <source>
        <dbReference type="ARBA" id="ARBA00004429"/>
    </source>
</evidence>
<evidence type="ECO:0000256" key="7">
    <source>
        <dbReference type="ARBA" id="ARBA00023136"/>
    </source>
</evidence>
<keyword evidence="2 8" id="KW-0813">Transport</keyword>
<dbReference type="GO" id="GO:0005886">
    <property type="term" value="C:plasma membrane"/>
    <property type="evidence" value="ECO:0007669"/>
    <property type="project" value="UniProtKB-SubCell"/>
</dbReference>
<reference evidence="10 11" key="1">
    <citation type="submission" date="2019-01" db="EMBL/GenBank/DDBJ databases">
        <title>Genome sequencing of strain FW10M-9.</title>
        <authorList>
            <person name="Heo J."/>
            <person name="Kim S.-J."/>
            <person name="Kim J.-S."/>
            <person name="Hong S.-B."/>
            <person name="Kwon S.-W."/>
        </authorList>
    </citation>
    <scope>NUCLEOTIDE SEQUENCE [LARGE SCALE GENOMIC DNA]</scope>
    <source>
        <strain evidence="10 11">FW10M-9</strain>
    </source>
</reference>
<evidence type="ECO:0000313" key="10">
    <source>
        <dbReference type="EMBL" id="QAY69694.1"/>
    </source>
</evidence>
<accession>A0A4P6F2G9</accession>
<evidence type="ECO:0000256" key="6">
    <source>
        <dbReference type="ARBA" id="ARBA00022989"/>
    </source>
</evidence>
<keyword evidence="5 8" id="KW-0812">Transmembrane</keyword>
<dbReference type="AlphaFoldDB" id="A0A4P6F2G9"/>
<feature type="transmembrane region" description="Helical" evidence="8">
    <location>
        <begin position="198"/>
        <end position="225"/>
    </location>
</feature>
<dbReference type="GO" id="GO:0055085">
    <property type="term" value="P:transmembrane transport"/>
    <property type="evidence" value="ECO:0007669"/>
    <property type="project" value="InterPro"/>
</dbReference>
<dbReference type="KEGG" id="xya:ET471_06280"/>
<keyword evidence="7 8" id="KW-0472">Membrane</keyword>
<evidence type="ECO:0000256" key="2">
    <source>
        <dbReference type="ARBA" id="ARBA00022448"/>
    </source>
</evidence>
<feature type="transmembrane region" description="Helical" evidence="8">
    <location>
        <begin position="142"/>
        <end position="161"/>
    </location>
</feature>
<comment type="subcellular location">
    <subcellularLocation>
        <location evidence="1">Cell inner membrane</location>
        <topology evidence="1">Multi-pass membrane protein</topology>
    </subcellularLocation>
    <subcellularLocation>
        <location evidence="8">Cell membrane</location>
        <topology evidence="8">Multi-pass membrane protein</topology>
    </subcellularLocation>
</comment>
<dbReference type="CDD" id="cd06261">
    <property type="entry name" value="TM_PBP2"/>
    <property type="match status" value="2"/>
</dbReference>
<evidence type="ECO:0000259" key="9">
    <source>
        <dbReference type="PROSITE" id="PS50928"/>
    </source>
</evidence>
<protein>
    <submittedName>
        <fullName evidence="10">Iron ABC transporter permease</fullName>
    </submittedName>
</protein>
<feature type="transmembrane region" description="Helical" evidence="8">
    <location>
        <begin position="532"/>
        <end position="553"/>
    </location>
</feature>
<feature type="transmembrane region" description="Helical" evidence="8">
    <location>
        <begin position="245"/>
        <end position="263"/>
    </location>
</feature>